<keyword evidence="1" id="KW-0732">Signal</keyword>
<evidence type="ECO:0000313" key="2">
    <source>
        <dbReference type="EMBL" id="QFQ01600.1"/>
    </source>
</evidence>
<dbReference type="Gene3D" id="3.40.50.1820">
    <property type="entry name" value="alpha/beta hydrolase"/>
    <property type="match status" value="1"/>
</dbReference>
<name>A0A5J6Z9J1_9CORY</name>
<feature type="chain" id="PRO_5023881492" evidence="1">
    <location>
        <begin position="38"/>
        <end position="340"/>
    </location>
</feature>
<sequence precursor="true">MTTTHITQSWAKKALTLLVAMATALGLAVVSSPAASADTRGQLRAGCSWSKVKYFVQNCKVWSPSMGQNITVQIKPASRGGSAGVYMLDGLRARDDWNAWTYWGKAPHKFVDDNVTLVMPVGGQAQFYADWIGPFNGTNGPKNPRWETFLTRELPGYLQRNFGVSPTNNSVVGLSMGGTGALNLAAHHRNQFKQVTSLSGYTNPTWPGMYLGLQIAMLDSAGPGAQIWNMWGNPLDPRRFRNDPTIQAVSGKYAGMPMFLSAAGGIAGPNHDFLADPLGVFTGVSLEWLSRTSTAKFELAARASGANVVASYPINGIHAWDLWGSELSKARPHILRALGV</sequence>
<keyword evidence="2" id="KW-0808">Transferase</keyword>
<reference evidence="3" key="1">
    <citation type="submission" date="2019-10" db="EMBL/GenBank/DDBJ databases">
        <title>Complete genome sequence of Corynebacterium urogenitalis DSM 108747, isolated from the genital tract of a cow.</title>
        <authorList>
            <person name="Ruckert C."/>
            <person name="Ballas P."/>
            <person name="Wagener K."/>
            <person name="Drillich M."/>
            <person name="Kaempfer P."/>
            <person name="Busse H.-J."/>
            <person name="Ehling-Schulz M."/>
        </authorList>
    </citation>
    <scope>NUCLEOTIDE SEQUENCE [LARGE SCALE GENOMIC DNA]</scope>
    <source>
        <strain evidence="3">LMM 1652</strain>
    </source>
</reference>
<keyword evidence="2" id="KW-0012">Acyltransferase</keyword>
<dbReference type="GO" id="GO:0050348">
    <property type="term" value="F:trehalose O-mycolyltransferase activity"/>
    <property type="evidence" value="ECO:0007669"/>
    <property type="project" value="UniProtKB-EC"/>
</dbReference>
<evidence type="ECO:0000313" key="3">
    <source>
        <dbReference type="Proteomes" id="UP000326711"/>
    </source>
</evidence>
<dbReference type="Proteomes" id="UP000326711">
    <property type="component" value="Chromosome"/>
</dbReference>
<dbReference type="SUPFAM" id="SSF53474">
    <property type="entry name" value="alpha/beta-Hydrolases"/>
    <property type="match status" value="1"/>
</dbReference>
<dbReference type="EC" id="2.3.1.122" evidence="2"/>
<dbReference type="RefSeq" id="WP_151902080.1">
    <property type="nucleotide sequence ID" value="NZ_CP045032.1"/>
</dbReference>
<dbReference type="PANTHER" id="PTHR48098:SF1">
    <property type="entry name" value="DIACYLGLYCEROL ACYLTRANSFERASE_MYCOLYLTRANSFERASE AG85A"/>
    <property type="match status" value="1"/>
</dbReference>
<protein>
    <submittedName>
        <fullName evidence="2">Diacylglycerol acyltransferase/mycolyltransferase Ag85B</fullName>
        <ecNumber evidence="2">2.3.1.122</ecNumber>
    </submittedName>
</protein>
<proteinExistence type="predicted"/>
<keyword evidence="3" id="KW-1185">Reference proteome</keyword>
<organism evidence="2 3">
    <name type="scientific">Corynebacterium urogenitale</name>
    <dbReference type="NCBI Taxonomy" id="2487892"/>
    <lineage>
        <taxon>Bacteria</taxon>
        <taxon>Bacillati</taxon>
        <taxon>Actinomycetota</taxon>
        <taxon>Actinomycetes</taxon>
        <taxon>Mycobacteriales</taxon>
        <taxon>Corynebacteriaceae</taxon>
        <taxon>Corynebacterium</taxon>
    </lineage>
</organism>
<accession>A0A5J6Z9J1</accession>
<evidence type="ECO:0000256" key="1">
    <source>
        <dbReference type="SAM" id="SignalP"/>
    </source>
</evidence>
<feature type="signal peptide" evidence="1">
    <location>
        <begin position="1"/>
        <end position="37"/>
    </location>
</feature>
<dbReference type="EMBL" id="CP045032">
    <property type="protein sequence ID" value="QFQ01600.1"/>
    <property type="molecule type" value="Genomic_DNA"/>
</dbReference>
<dbReference type="InterPro" id="IPR029058">
    <property type="entry name" value="AB_hydrolase_fold"/>
</dbReference>
<dbReference type="PANTHER" id="PTHR48098">
    <property type="entry name" value="ENTEROCHELIN ESTERASE-RELATED"/>
    <property type="match status" value="1"/>
</dbReference>
<dbReference type="InterPro" id="IPR000801">
    <property type="entry name" value="Esterase-like"/>
</dbReference>
<dbReference type="OrthoDB" id="4366784at2"/>
<dbReference type="Pfam" id="PF00756">
    <property type="entry name" value="Esterase"/>
    <property type="match status" value="1"/>
</dbReference>
<dbReference type="KEGG" id="cuo:CUROG_00995"/>
<gene>
    <name evidence="2" type="primary">fbpB</name>
    <name evidence="2" type="ORF">CUROG_00995</name>
</gene>
<dbReference type="AlphaFoldDB" id="A0A5J6Z9J1"/>
<dbReference type="InterPro" id="IPR050583">
    <property type="entry name" value="Mycobacterial_A85_antigen"/>
</dbReference>